<dbReference type="Proteomes" id="UP000247569">
    <property type="component" value="Unassembled WGS sequence"/>
</dbReference>
<dbReference type="Gene3D" id="3.40.50.450">
    <property type="match status" value="1"/>
</dbReference>
<organism evidence="1 2">
    <name type="scientific">Nocardia tenerifensis</name>
    <dbReference type="NCBI Taxonomy" id="228006"/>
    <lineage>
        <taxon>Bacteria</taxon>
        <taxon>Bacillati</taxon>
        <taxon>Actinomycetota</taxon>
        <taxon>Actinomycetes</taxon>
        <taxon>Mycobacteriales</taxon>
        <taxon>Nocardiaceae</taxon>
        <taxon>Nocardia</taxon>
    </lineage>
</organism>
<evidence type="ECO:0000313" key="1">
    <source>
        <dbReference type="EMBL" id="PXX71335.1"/>
    </source>
</evidence>
<dbReference type="SUPFAM" id="SSF102405">
    <property type="entry name" value="MCP/YpsA-like"/>
    <property type="match status" value="1"/>
</dbReference>
<name>A0A318KEH0_9NOCA</name>
<reference evidence="1 2" key="1">
    <citation type="submission" date="2018-05" db="EMBL/GenBank/DDBJ databases">
        <title>Genomic Encyclopedia of Type Strains, Phase IV (KMG-IV): sequencing the most valuable type-strain genomes for metagenomic binning, comparative biology and taxonomic classification.</title>
        <authorList>
            <person name="Goeker M."/>
        </authorList>
    </citation>
    <scope>NUCLEOTIDE SEQUENCE [LARGE SCALE GENOMIC DNA]</scope>
    <source>
        <strain evidence="1 2">DSM 44704</strain>
    </source>
</reference>
<keyword evidence="2" id="KW-1185">Reference proteome</keyword>
<evidence type="ECO:0000313" key="2">
    <source>
        <dbReference type="Proteomes" id="UP000247569"/>
    </source>
</evidence>
<sequence length="341" mass="37002">MVSMLGNPCTRPAGRTIMACMTTDSPLHIALQSYGVIARRLTPEALQNSPHVLVALAGEQAVDDPATRARLAEWLAGQLRTEIADIKDLTNRRIAEAILATTKDFEGKTVTQRCKFVRENDRGFTDELYKRRRRAVLSELAARVEKAYRFKDTPPLFFAGRYTDLGTEDIAVELGKALSALPITLLAGGSDAGVAVGYAMAKSLCDNGTYASERIKLFVRTASTRLGRVYEPLGDVSHLNTTPTNARYIMLRQARLVLLFGGGNGTAEEAAIGTELGLPIVPIATTGGTAHRCYLAHAAAAKATLPSAQWRHYRQLNHPEPAVAIHAAIQLITYHLGLEAQ</sequence>
<gene>
    <name evidence="1" type="ORF">DFR70_101757</name>
</gene>
<dbReference type="EMBL" id="QJKF01000001">
    <property type="protein sequence ID" value="PXX71335.1"/>
    <property type="molecule type" value="Genomic_DNA"/>
</dbReference>
<dbReference type="AlphaFoldDB" id="A0A318KEH0"/>
<protein>
    <submittedName>
        <fullName evidence="1">Uncharacterized protein</fullName>
    </submittedName>
</protein>
<proteinExistence type="predicted"/>
<accession>A0A318KEH0</accession>
<comment type="caution">
    <text evidence="1">The sequence shown here is derived from an EMBL/GenBank/DDBJ whole genome shotgun (WGS) entry which is preliminary data.</text>
</comment>